<dbReference type="OrthoDB" id="9789943at2"/>
<dbReference type="PANTHER" id="PTHR34351:SF2">
    <property type="entry name" value="DUF58 DOMAIN-CONTAINING PROTEIN"/>
    <property type="match status" value="1"/>
</dbReference>
<reference evidence="3" key="1">
    <citation type="submission" date="2016-09" db="EMBL/GenBank/DDBJ databases">
        <authorList>
            <person name="Varghese N."/>
            <person name="Submissions S."/>
        </authorList>
    </citation>
    <scope>NUCLEOTIDE SEQUENCE [LARGE SCALE GENOMIC DNA]</scope>
    <source>
        <strain evidence="3">S5</strain>
    </source>
</reference>
<name>A0A1G6GXF3_9BACI</name>
<organism evidence="2 3">
    <name type="scientific">Pelagirhabdus alkalitolerans</name>
    <dbReference type="NCBI Taxonomy" id="1612202"/>
    <lineage>
        <taxon>Bacteria</taxon>
        <taxon>Bacillati</taxon>
        <taxon>Bacillota</taxon>
        <taxon>Bacilli</taxon>
        <taxon>Bacillales</taxon>
        <taxon>Bacillaceae</taxon>
        <taxon>Pelagirhabdus</taxon>
    </lineage>
</organism>
<dbReference type="PANTHER" id="PTHR34351">
    <property type="entry name" value="SLR1927 PROTEIN-RELATED"/>
    <property type="match status" value="1"/>
</dbReference>
<dbReference type="InterPro" id="IPR002881">
    <property type="entry name" value="DUF58"/>
</dbReference>
<accession>A0A1G6GXF3</accession>
<dbReference type="Pfam" id="PF01882">
    <property type="entry name" value="DUF58"/>
    <property type="match status" value="1"/>
</dbReference>
<dbReference type="EMBL" id="FMYI01000002">
    <property type="protein sequence ID" value="SDB86669.1"/>
    <property type="molecule type" value="Genomic_DNA"/>
</dbReference>
<evidence type="ECO:0000313" key="3">
    <source>
        <dbReference type="Proteomes" id="UP000242949"/>
    </source>
</evidence>
<evidence type="ECO:0000313" key="2">
    <source>
        <dbReference type="EMBL" id="SDB86669.1"/>
    </source>
</evidence>
<dbReference type="RefSeq" id="WP_090792607.1">
    <property type="nucleotide sequence ID" value="NZ_FMYI01000002.1"/>
</dbReference>
<dbReference type="Proteomes" id="UP000242949">
    <property type="component" value="Unassembled WGS sequence"/>
</dbReference>
<feature type="domain" description="DUF58" evidence="1">
    <location>
        <begin position="180"/>
        <end position="299"/>
    </location>
</feature>
<evidence type="ECO:0000259" key="1">
    <source>
        <dbReference type="Pfam" id="PF01882"/>
    </source>
</evidence>
<sequence>MNIAWFIVILILFIYAESMIYSKWGLNRLIYSRRFNTKRTFPNQKVEMIDEITNHKLLPIPWVRLESKIDPSLQIEGDYKQESESFHRTLFSLLPYQKITRRHQLTCTKRGVYHLDTVALTLGDMFGVVDKYRSVETNATLKVYPQLLSYQDLTLPAQQFIGEQSVKRWIIDDPFLKVGTRDYQTTDPADRINWKASARAPKIQVNQHDHTADRDIVLLMNADQTEDIWLPIDDVDVFERLIQTTATIAHYLSSNGEGFGFGTNAIKRKESHLNQKSFVTLPADNGDAHFYQFLDTTAELIAKRSRNFHYLLDHYLEEVLDTTDFLIITPIQTPAMDERIDQLRSKGHRVDLLFVYGDRKEHAS</sequence>
<protein>
    <submittedName>
        <fullName evidence="2">Uncharacterized conserved protein, DUF58 family, contains vWF domain</fullName>
    </submittedName>
</protein>
<gene>
    <name evidence="2" type="ORF">SAMN05421734_1026</name>
</gene>
<dbReference type="AlphaFoldDB" id="A0A1G6GXF3"/>
<keyword evidence="3" id="KW-1185">Reference proteome</keyword>
<dbReference type="STRING" id="1612202.SAMN05421734_1026"/>
<proteinExistence type="predicted"/>